<feature type="transmembrane region" description="Helical" evidence="2">
    <location>
        <begin position="159"/>
        <end position="177"/>
    </location>
</feature>
<comment type="caution">
    <text evidence="3">The sequence shown here is derived from an EMBL/GenBank/DDBJ whole genome shotgun (WGS) entry which is preliminary data.</text>
</comment>
<name>A0A069SPJ4_PHOVU</name>
<sequence length="326" mass="37162">MNYTYKQIWLINLPVMMSVLMEQLINITDAVFLGHVGEVELGASALAGIYYLATYMLGFGFSIGLQVMIARRNGEQNYAETGRTFFQGLFFLSGLALSLCLLIQGLSPFLLKQLITSPEIYQAVTDYLDWRSFGLLFSFPFLALRAFFVGIIKTRSLSWAAIAAVLINIPFNYLLIFTLKFGIAGSAIASTLAEMGSLIILLIHMWRKIDKNKYGLQPIFDGKLLKRLFYLSVWSMLHSFISMAPWFLFFIAIEHLGKMELAVSNITRSVSTLFFCDCQFFRSHQRFLGKQSFRSRTTKRCFSYLPQNHQNGICHRFSAGRSRIVL</sequence>
<dbReference type="GO" id="GO:0005886">
    <property type="term" value="C:plasma membrane"/>
    <property type="evidence" value="ECO:0007669"/>
    <property type="project" value="TreeGrafter"/>
</dbReference>
<protein>
    <submittedName>
        <fullName evidence="3">MatE family protein</fullName>
    </submittedName>
</protein>
<feature type="transmembrane region" description="Helical" evidence="2">
    <location>
        <begin position="89"/>
        <end position="110"/>
    </location>
</feature>
<keyword evidence="2" id="KW-0472">Membrane</keyword>
<feature type="transmembrane region" description="Helical" evidence="2">
    <location>
        <begin position="7"/>
        <end position="28"/>
    </location>
</feature>
<proteinExistence type="predicted"/>
<dbReference type="GO" id="GO:0042910">
    <property type="term" value="F:xenobiotic transmembrane transporter activity"/>
    <property type="evidence" value="ECO:0007669"/>
    <property type="project" value="InterPro"/>
</dbReference>
<evidence type="ECO:0000256" key="1">
    <source>
        <dbReference type="ARBA" id="ARBA00022448"/>
    </source>
</evidence>
<feature type="transmembrane region" description="Helical" evidence="2">
    <location>
        <begin position="48"/>
        <end position="69"/>
    </location>
</feature>
<feature type="transmembrane region" description="Helical" evidence="2">
    <location>
        <begin position="130"/>
        <end position="152"/>
    </location>
</feature>
<dbReference type="GO" id="GO:0015297">
    <property type="term" value="F:antiporter activity"/>
    <property type="evidence" value="ECO:0007669"/>
    <property type="project" value="InterPro"/>
</dbReference>
<accession>A0A069SPJ4</accession>
<keyword evidence="1" id="KW-0813">Transport</keyword>
<dbReference type="PANTHER" id="PTHR43298:SF2">
    <property type="entry name" value="FMN_FAD EXPORTER YEEO-RELATED"/>
    <property type="match status" value="1"/>
</dbReference>
<evidence type="ECO:0000313" key="4">
    <source>
        <dbReference type="Proteomes" id="UP000027661"/>
    </source>
</evidence>
<evidence type="ECO:0000313" key="3">
    <source>
        <dbReference type="EMBL" id="KDS53569.1"/>
    </source>
</evidence>
<feature type="transmembrane region" description="Helical" evidence="2">
    <location>
        <begin position="183"/>
        <end position="207"/>
    </location>
</feature>
<reference evidence="3 4" key="1">
    <citation type="submission" date="2014-04" db="EMBL/GenBank/DDBJ databases">
        <authorList>
            <person name="Sears C."/>
            <person name="Carroll K."/>
            <person name="Sack B.R."/>
            <person name="Qadri F."/>
            <person name="Myers L.L."/>
            <person name="Chung G.-T."/>
            <person name="Escheverria P."/>
            <person name="Fraser C.M."/>
            <person name="Sadzewicz L."/>
            <person name="Shefchek K.A."/>
            <person name="Tallon L."/>
            <person name="Das S.P."/>
            <person name="Daugherty S."/>
            <person name="Mongodin E.F."/>
        </authorList>
    </citation>
    <scope>NUCLEOTIDE SEQUENCE [LARGE SCALE GENOMIC DNA]</scope>
    <source>
        <strain evidence="3 4">3975 RP4</strain>
    </source>
</reference>
<keyword evidence="2" id="KW-0812">Transmembrane</keyword>
<dbReference type="InterPro" id="IPR002528">
    <property type="entry name" value="MATE_fam"/>
</dbReference>
<evidence type="ECO:0000256" key="2">
    <source>
        <dbReference type="SAM" id="Phobius"/>
    </source>
</evidence>
<dbReference type="PANTHER" id="PTHR43298">
    <property type="entry name" value="MULTIDRUG RESISTANCE PROTEIN NORM-RELATED"/>
    <property type="match status" value="1"/>
</dbReference>
<organism evidence="3 4">
    <name type="scientific">Phocaeicola vulgatus str. 3975 RP4</name>
    <dbReference type="NCBI Taxonomy" id="1339352"/>
    <lineage>
        <taxon>Bacteria</taxon>
        <taxon>Pseudomonadati</taxon>
        <taxon>Bacteroidota</taxon>
        <taxon>Bacteroidia</taxon>
        <taxon>Bacteroidales</taxon>
        <taxon>Bacteroidaceae</taxon>
        <taxon>Phocaeicola</taxon>
    </lineage>
</organism>
<dbReference type="EMBL" id="JNHM01000029">
    <property type="protein sequence ID" value="KDS53569.1"/>
    <property type="molecule type" value="Genomic_DNA"/>
</dbReference>
<dbReference type="CDD" id="cd13133">
    <property type="entry name" value="MATE_like_7"/>
    <property type="match status" value="1"/>
</dbReference>
<dbReference type="AlphaFoldDB" id="A0A069SPJ4"/>
<dbReference type="PATRIC" id="fig|1339352.3.peg.2356"/>
<feature type="transmembrane region" description="Helical" evidence="2">
    <location>
        <begin position="228"/>
        <end position="253"/>
    </location>
</feature>
<keyword evidence="2" id="KW-1133">Transmembrane helix</keyword>
<gene>
    <name evidence="3" type="ORF">M099_2451</name>
</gene>
<dbReference type="InterPro" id="IPR050222">
    <property type="entry name" value="MATE_MdtK"/>
</dbReference>
<dbReference type="Pfam" id="PF01554">
    <property type="entry name" value="MatE"/>
    <property type="match status" value="1"/>
</dbReference>
<dbReference type="Proteomes" id="UP000027661">
    <property type="component" value="Unassembled WGS sequence"/>
</dbReference>